<dbReference type="InterPro" id="IPR051459">
    <property type="entry name" value="Cytochrome_c-type_DH"/>
</dbReference>
<proteinExistence type="predicted"/>
<keyword evidence="14" id="KW-1185">Reference proteome</keyword>
<dbReference type="InterPro" id="IPR009056">
    <property type="entry name" value="Cyt_c-like_dom"/>
</dbReference>
<evidence type="ECO:0000256" key="11">
    <source>
        <dbReference type="SAM" id="Phobius"/>
    </source>
</evidence>
<dbReference type="Gene3D" id="1.10.760.10">
    <property type="entry name" value="Cytochrome c-like domain"/>
    <property type="match status" value="3"/>
</dbReference>
<dbReference type="InterPro" id="IPR036909">
    <property type="entry name" value="Cyt_c-like_dom_sf"/>
</dbReference>
<evidence type="ECO:0000313" key="14">
    <source>
        <dbReference type="Proteomes" id="UP001164712"/>
    </source>
</evidence>
<sequence length="458" mass="48868">MGTLFATGFNAVAADPTSPEDLIAKGHYLAVAADCGACHTPPKEGAAMSGGYAIQSPLGTIYASNITPSKTAGIGNYTEQDFARAVRDGVTPQGENLYPAMPYTSYARITDEDIHALYAYFMHGVAPVDTPSTQTHLPFPFNIRSSMALWNTLFATHQPFKPTANRSAELNRGDYLVNALAHCDTCHTPRNALMGQDDSKALSGGELGSWYAPNITPDKVAGIGSWSGNDLAAYLKTGHVTGKAQAAGPMAEAVEHSFQHLDDADIRAMVAYLQQIPAINNGEKKSRDSFGQPSTSESQLRGLTENVDAGWKVYSGSCANCHQADGQGNAHYPSLFNNSATGADRPDNLVAAILFGVSRDIKGNPIAMPAFGPEANFSERLTDRQIADVSNYVLKHYGNAQVTVTEDNVRTIREGGEKPLLAKLAQPSSLIIGVVIFALILLALGFGVAKRRRKHAAQ</sequence>
<feature type="domain" description="Cytochrome c" evidence="12">
    <location>
        <begin position="305"/>
        <end position="397"/>
    </location>
</feature>
<dbReference type="InterPro" id="IPR014353">
    <property type="entry name" value="Membr-bd_ADH_cyt_c"/>
</dbReference>
<evidence type="ECO:0000256" key="9">
    <source>
        <dbReference type="PROSITE-ProRule" id="PRU00433"/>
    </source>
</evidence>
<dbReference type="PIRSF" id="PIRSF000018">
    <property type="entry name" value="Mb_ADH_cyt_c"/>
    <property type="match status" value="1"/>
</dbReference>
<dbReference type="PANTHER" id="PTHR35008">
    <property type="entry name" value="BLL4482 PROTEIN-RELATED"/>
    <property type="match status" value="1"/>
</dbReference>
<organism evidence="13 14">
    <name type="scientific">Rouxiella chamberiensis</name>
    <dbReference type="NCBI Taxonomy" id="1513468"/>
    <lineage>
        <taxon>Bacteria</taxon>
        <taxon>Pseudomonadati</taxon>
        <taxon>Pseudomonadota</taxon>
        <taxon>Gammaproteobacteria</taxon>
        <taxon>Enterobacterales</taxon>
        <taxon>Yersiniaceae</taxon>
        <taxon>Rouxiella</taxon>
    </lineage>
</organism>
<dbReference type="PANTHER" id="PTHR35008:SF8">
    <property type="entry name" value="ALCOHOL DEHYDROGENASE CYTOCHROME C SUBUNIT"/>
    <property type="match status" value="1"/>
</dbReference>
<evidence type="ECO:0000256" key="1">
    <source>
        <dbReference type="ARBA" id="ARBA00004236"/>
    </source>
</evidence>
<evidence type="ECO:0000256" key="4">
    <source>
        <dbReference type="ARBA" id="ARBA00022723"/>
    </source>
</evidence>
<keyword evidence="4 9" id="KW-0479">Metal-binding</keyword>
<dbReference type="Proteomes" id="UP001164712">
    <property type="component" value="Chromosome"/>
</dbReference>
<reference evidence="13" key="1">
    <citation type="submission" date="2022-12" db="EMBL/GenBank/DDBJ databases">
        <title>Complete genome sequence of an Australian strain of Rouxiella badensis DAR84756 and resolution of the R. badensis DSM100043 and R. chamberiensis DSM28324 genomes.</title>
        <authorList>
            <person name="Paul S."/>
            <person name="Anderson P.J."/>
            <person name="Maynard G."/>
            <person name="Dyall-Smith M."/>
            <person name="Kudinha T."/>
        </authorList>
    </citation>
    <scope>NUCLEOTIDE SEQUENCE</scope>
    <source>
        <strain evidence="13">DSM 28324</strain>
    </source>
</reference>
<dbReference type="RefSeq" id="WP_045048104.1">
    <property type="nucleotide sequence ID" value="NZ_CP114058.1"/>
</dbReference>
<gene>
    <name evidence="13" type="ORF">O1V66_05590</name>
</gene>
<keyword evidence="5" id="KW-0732">Signal</keyword>
<comment type="subcellular location">
    <subcellularLocation>
        <location evidence="1">Cell membrane</location>
    </subcellularLocation>
</comment>
<evidence type="ECO:0000256" key="6">
    <source>
        <dbReference type="ARBA" id="ARBA00022737"/>
    </source>
</evidence>
<keyword evidence="3 9" id="KW-0349">Heme</keyword>
<keyword evidence="7 9" id="KW-0408">Iron</keyword>
<keyword evidence="8 11" id="KW-0472">Membrane</keyword>
<protein>
    <submittedName>
        <fullName evidence="13">Cytochrome c</fullName>
    </submittedName>
</protein>
<feature type="domain" description="Cytochrome c" evidence="12">
    <location>
        <begin position="21"/>
        <end position="125"/>
    </location>
</feature>
<evidence type="ECO:0000313" key="13">
    <source>
        <dbReference type="EMBL" id="WAT02998.1"/>
    </source>
</evidence>
<evidence type="ECO:0000256" key="10">
    <source>
        <dbReference type="SAM" id="MobiDB-lite"/>
    </source>
</evidence>
<feature type="region of interest" description="Disordered" evidence="10">
    <location>
        <begin position="282"/>
        <end position="301"/>
    </location>
</feature>
<feature type="compositionally biased region" description="Polar residues" evidence="10">
    <location>
        <begin position="289"/>
        <end position="301"/>
    </location>
</feature>
<evidence type="ECO:0000256" key="5">
    <source>
        <dbReference type="ARBA" id="ARBA00022729"/>
    </source>
</evidence>
<keyword evidence="2" id="KW-1003">Cell membrane</keyword>
<dbReference type="SUPFAM" id="SSF46626">
    <property type="entry name" value="Cytochrome c"/>
    <property type="match status" value="3"/>
</dbReference>
<dbReference type="PROSITE" id="PS51007">
    <property type="entry name" value="CYTC"/>
    <property type="match status" value="3"/>
</dbReference>
<evidence type="ECO:0000256" key="3">
    <source>
        <dbReference type="ARBA" id="ARBA00022617"/>
    </source>
</evidence>
<evidence type="ECO:0000256" key="2">
    <source>
        <dbReference type="ARBA" id="ARBA00022475"/>
    </source>
</evidence>
<name>A0ABY7HUA6_9GAMM</name>
<keyword evidence="11" id="KW-0812">Transmembrane</keyword>
<dbReference type="Pfam" id="PF00034">
    <property type="entry name" value="Cytochrom_C"/>
    <property type="match status" value="3"/>
</dbReference>
<feature type="domain" description="Cytochrome c" evidence="12">
    <location>
        <begin position="168"/>
        <end position="277"/>
    </location>
</feature>
<feature type="transmembrane region" description="Helical" evidence="11">
    <location>
        <begin position="430"/>
        <end position="449"/>
    </location>
</feature>
<evidence type="ECO:0000259" key="12">
    <source>
        <dbReference type="PROSITE" id="PS51007"/>
    </source>
</evidence>
<keyword evidence="11" id="KW-1133">Transmembrane helix</keyword>
<accession>A0ABY7HUA6</accession>
<dbReference type="EMBL" id="CP114058">
    <property type="protein sequence ID" value="WAT02998.1"/>
    <property type="molecule type" value="Genomic_DNA"/>
</dbReference>
<evidence type="ECO:0000256" key="8">
    <source>
        <dbReference type="ARBA" id="ARBA00023136"/>
    </source>
</evidence>
<evidence type="ECO:0000256" key="7">
    <source>
        <dbReference type="ARBA" id="ARBA00023004"/>
    </source>
</evidence>
<keyword evidence="6" id="KW-0677">Repeat</keyword>